<proteinExistence type="predicted"/>
<comment type="caution">
    <text evidence="1">The sequence shown here is derived from an EMBL/GenBank/DDBJ whole genome shotgun (WGS) entry which is preliminary data.</text>
</comment>
<sequence>MKLSQLTASRKGRVALAVIPVTVAISVLLGGVAQGAVPVSFAISGSQFKISADLLEGTGFSQYAGLATAEDGSQHPTAIANIGQANLYNLCQSVVQDTPLGKVGLLISAGTAEGAPATATDLQIGMNDLQGTAVFSNIRIGVDASTVSTGAKGDAGDFAMDSDSITIDNLKQVSWSTQASVFQLTDLSLKVTDGQECF</sequence>
<dbReference type="AlphaFoldDB" id="A0AA41U5M4"/>
<dbReference type="EMBL" id="JAKGSG010000002">
    <property type="protein sequence ID" value="MCF4119385.1"/>
    <property type="molecule type" value="Genomic_DNA"/>
</dbReference>
<protein>
    <submittedName>
        <fullName evidence="1">DUF6230 family protein</fullName>
    </submittedName>
</protein>
<accession>A0AA41U5M4</accession>
<dbReference type="InterPro" id="IPR046198">
    <property type="entry name" value="DUF6230"/>
</dbReference>
<keyword evidence="2" id="KW-1185">Reference proteome</keyword>
<organism evidence="1 2">
    <name type="scientific">Antribacter soli</name>
    <dbReference type="NCBI Taxonomy" id="2910976"/>
    <lineage>
        <taxon>Bacteria</taxon>
        <taxon>Bacillati</taxon>
        <taxon>Actinomycetota</taxon>
        <taxon>Actinomycetes</taxon>
        <taxon>Micrococcales</taxon>
        <taxon>Promicromonosporaceae</taxon>
        <taxon>Antribacter</taxon>
    </lineage>
</organism>
<evidence type="ECO:0000313" key="1">
    <source>
        <dbReference type="EMBL" id="MCF4119385.1"/>
    </source>
</evidence>
<dbReference type="Pfam" id="PF19741">
    <property type="entry name" value="DUF6230"/>
    <property type="match status" value="1"/>
</dbReference>
<reference evidence="1" key="1">
    <citation type="submission" date="2022-01" db="EMBL/GenBank/DDBJ databases">
        <title>Antribacter sp. nov., isolated from Guizhou of China.</title>
        <authorList>
            <person name="Chengliang C."/>
            <person name="Ya Z."/>
        </authorList>
    </citation>
    <scope>NUCLEOTIDE SEQUENCE</scope>
    <source>
        <strain evidence="1">KLBMP 9083</strain>
    </source>
</reference>
<dbReference type="Proteomes" id="UP001165405">
    <property type="component" value="Unassembled WGS sequence"/>
</dbReference>
<evidence type="ECO:0000313" key="2">
    <source>
        <dbReference type="Proteomes" id="UP001165405"/>
    </source>
</evidence>
<gene>
    <name evidence="1" type="ORF">L1785_00120</name>
</gene>
<dbReference type="RefSeq" id="WP_236087080.1">
    <property type="nucleotide sequence ID" value="NZ_JAKGSG010000002.1"/>
</dbReference>
<name>A0AA41U5M4_9MICO</name>